<feature type="region of interest" description="Disordered" evidence="1">
    <location>
        <begin position="22"/>
        <end position="53"/>
    </location>
</feature>
<dbReference type="PRINTS" id="PR00412">
    <property type="entry name" value="EPOXHYDRLASE"/>
</dbReference>
<dbReference type="SUPFAM" id="SSF53474">
    <property type="entry name" value="alpha/beta-Hydrolases"/>
    <property type="match status" value="1"/>
</dbReference>
<reference evidence="3 4" key="1">
    <citation type="submission" date="2018-07" db="EMBL/GenBank/DDBJ databases">
        <title>Genome sequence of Azospirillum sp. ATCC 49961.</title>
        <authorList>
            <person name="Sant'Anna F.H."/>
            <person name="Baldani J.I."/>
            <person name="Zilli J.E."/>
            <person name="Reis V.M."/>
            <person name="Hartmann A."/>
            <person name="Cruz L."/>
            <person name="de Souza E.M."/>
            <person name="de Oliveira Pedrosa F."/>
            <person name="Passaglia L.M.P."/>
        </authorList>
    </citation>
    <scope>NUCLEOTIDE SEQUENCE [LARGE SCALE GENOMIC DNA]</scope>
    <source>
        <strain evidence="3 4">ATCC 49961</strain>
    </source>
</reference>
<keyword evidence="3" id="KW-0378">Hydrolase</keyword>
<dbReference type="InterPro" id="IPR029058">
    <property type="entry name" value="AB_hydrolase_fold"/>
</dbReference>
<evidence type="ECO:0000259" key="2">
    <source>
        <dbReference type="Pfam" id="PF00561"/>
    </source>
</evidence>
<comment type="caution">
    <text evidence="3">The sequence shown here is derived from an EMBL/GenBank/DDBJ whole genome shotgun (WGS) entry which is preliminary data.</text>
</comment>
<dbReference type="AlphaFoldDB" id="A0A9W7NMV5"/>
<dbReference type="InterPro" id="IPR000073">
    <property type="entry name" value="AB_hydrolase_1"/>
</dbReference>
<name>A0A9W7NMV5_9PROT</name>
<dbReference type="GO" id="GO:0016787">
    <property type="term" value="F:hydrolase activity"/>
    <property type="evidence" value="ECO:0007669"/>
    <property type="project" value="UniProtKB-KW"/>
</dbReference>
<feature type="domain" description="AB hydrolase-1" evidence="2">
    <location>
        <begin position="109"/>
        <end position="346"/>
    </location>
</feature>
<gene>
    <name evidence="3" type="ORF">DS843_02895</name>
</gene>
<dbReference type="InterPro" id="IPR000639">
    <property type="entry name" value="Epox_hydrolase-like"/>
</dbReference>
<feature type="compositionally biased region" description="Basic and acidic residues" evidence="1">
    <location>
        <begin position="23"/>
        <end position="41"/>
    </location>
</feature>
<dbReference type="EMBL" id="QOKW01000002">
    <property type="protein sequence ID" value="KAA0683357.1"/>
    <property type="molecule type" value="Genomic_DNA"/>
</dbReference>
<dbReference type="Proteomes" id="UP000480854">
    <property type="component" value="Unassembled WGS sequence"/>
</dbReference>
<protein>
    <submittedName>
        <fullName evidence="3">Alpha/beta hydrolase</fullName>
    </submittedName>
</protein>
<dbReference type="InterPro" id="IPR050266">
    <property type="entry name" value="AB_hydrolase_sf"/>
</dbReference>
<evidence type="ECO:0000313" key="4">
    <source>
        <dbReference type="Proteomes" id="UP000480854"/>
    </source>
</evidence>
<proteinExistence type="predicted"/>
<evidence type="ECO:0000256" key="1">
    <source>
        <dbReference type="SAM" id="MobiDB-lite"/>
    </source>
</evidence>
<accession>A0A9W7NMV5</accession>
<dbReference type="OrthoDB" id="9815441at2"/>
<dbReference type="PRINTS" id="PR00111">
    <property type="entry name" value="ABHYDROLASE"/>
</dbReference>
<sequence length="372" mass="40074">MAALRAGTAPILLVLLPCPCNRRSHDDAPPDTPPRHLDRPQRARPPPEGPLMRSGLALAAGLLAGLWLDTNRRTNRAERDHPPTGHFMDVDGTRLHYLDRGPRNGKARPVVFLHGNGTTADDWSLSLLDEASRRWRCVCFDRPGHGYSEGTPRRDAGPAAQAALLRAATRKLGLERPIIVGHSLAGAVALAWALEFPEEVGGLVILSAFTHPVPRADFIPLMGPAIPAVGPLLSRTVLQPVDRMILPALMRRIFEPNPVPPAYNQLPPDFLLRPTQLEAAAAQLAALVPGVAAMVSRYPEIRCPTTIVAGREDRIVDPQAHAVRLHGAIGGSTLHLLAGTGHMPQHARPEAVMAAIERVDRAVAAELAYAVT</sequence>
<dbReference type="PANTHER" id="PTHR43798">
    <property type="entry name" value="MONOACYLGLYCEROL LIPASE"/>
    <property type="match status" value="1"/>
</dbReference>
<organism evidence="3 4">
    <name type="scientific">Roseomonas genomospecies 6</name>
    <dbReference type="NCBI Taxonomy" id="214106"/>
    <lineage>
        <taxon>Bacteria</taxon>
        <taxon>Pseudomonadati</taxon>
        <taxon>Pseudomonadota</taxon>
        <taxon>Alphaproteobacteria</taxon>
        <taxon>Acetobacterales</taxon>
        <taxon>Roseomonadaceae</taxon>
        <taxon>Roseomonas</taxon>
    </lineage>
</organism>
<keyword evidence="4" id="KW-1185">Reference proteome</keyword>
<evidence type="ECO:0000313" key="3">
    <source>
        <dbReference type="EMBL" id="KAA0683357.1"/>
    </source>
</evidence>
<dbReference type="Gene3D" id="3.40.50.1820">
    <property type="entry name" value="alpha/beta hydrolase"/>
    <property type="match status" value="1"/>
</dbReference>
<dbReference type="Pfam" id="PF00561">
    <property type="entry name" value="Abhydrolase_1"/>
    <property type="match status" value="1"/>
</dbReference>